<reference evidence="4" key="1">
    <citation type="submission" date="2019-08" db="EMBL/GenBank/DDBJ databases">
        <authorList>
            <person name="Kucharzyk K."/>
            <person name="Murdoch R.W."/>
            <person name="Higgins S."/>
            <person name="Loffler F."/>
        </authorList>
    </citation>
    <scope>NUCLEOTIDE SEQUENCE</scope>
</reference>
<sequence>MKESQLIYGIRPVVEALRSGKEIEKIFLQSTLQGSLLQELKEEIAKRKTVVQYVPVEKLNRLTRNNHQGVVAVISLIEYYNFEEIVTQIIEKGKMPFLLMLDRVTDVRNLGAIARSAECAGVDAIIVPQYSSAQINEDAIKTSSGALLRIPICRELNLKTTINLAKEMGVNVYCATEKGGEIYTQVPMKESLMIIMGSEDTGVSPEIIKLCDKRIKIPIKANIESLNVSVAAGILIYEVVRQRDLL</sequence>
<dbReference type="SUPFAM" id="SSF55315">
    <property type="entry name" value="L30e-like"/>
    <property type="match status" value="1"/>
</dbReference>
<dbReference type="InterPro" id="IPR029064">
    <property type="entry name" value="Ribosomal_eL30-like_sf"/>
</dbReference>
<dbReference type="AlphaFoldDB" id="A0A644TI58"/>
<protein>
    <submittedName>
        <fullName evidence="4">Putative TrmH family tRNA/rRNA methyltransferase</fullName>
        <ecNumber evidence="4">2.1.1.-</ecNumber>
    </submittedName>
</protein>
<dbReference type="InterPro" id="IPR013123">
    <property type="entry name" value="SpoU_subst-bd"/>
</dbReference>
<dbReference type="PANTHER" id="PTHR46429:SF1">
    <property type="entry name" value="23S RRNA (GUANOSINE-2'-O-)-METHYLTRANSFERASE RLMB"/>
    <property type="match status" value="1"/>
</dbReference>
<dbReference type="InterPro" id="IPR004441">
    <property type="entry name" value="rRNA_MeTrfase_TrmH"/>
</dbReference>
<dbReference type="GO" id="GO:0008173">
    <property type="term" value="F:RNA methyltransferase activity"/>
    <property type="evidence" value="ECO:0007669"/>
    <property type="project" value="InterPro"/>
</dbReference>
<organism evidence="4">
    <name type="scientific">bioreactor metagenome</name>
    <dbReference type="NCBI Taxonomy" id="1076179"/>
    <lineage>
        <taxon>unclassified sequences</taxon>
        <taxon>metagenomes</taxon>
        <taxon>ecological metagenomes</taxon>
    </lineage>
</organism>
<dbReference type="SMART" id="SM00967">
    <property type="entry name" value="SpoU_sub_bind"/>
    <property type="match status" value="1"/>
</dbReference>
<dbReference type="EC" id="2.1.1.-" evidence="4"/>
<dbReference type="GO" id="GO:0032259">
    <property type="term" value="P:methylation"/>
    <property type="evidence" value="ECO:0007669"/>
    <property type="project" value="UniProtKB-KW"/>
</dbReference>
<dbReference type="GO" id="GO:0003723">
    <property type="term" value="F:RNA binding"/>
    <property type="evidence" value="ECO:0007669"/>
    <property type="project" value="InterPro"/>
</dbReference>
<keyword evidence="1 4" id="KW-0489">Methyltransferase</keyword>
<dbReference type="CDD" id="cd18103">
    <property type="entry name" value="SpoU-like_RlmB"/>
    <property type="match status" value="1"/>
</dbReference>
<accession>A0A644TI58</accession>
<dbReference type="Pfam" id="PF08032">
    <property type="entry name" value="SpoU_sub_bind"/>
    <property type="match status" value="1"/>
</dbReference>
<evidence type="ECO:0000256" key="2">
    <source>
        <dbReference type="ARBA" id="ARBA00022679"/>
    </source>
</evidence>
<dbReference type="SUPFAM" id="SSF75217">
    <property type="entry name" value="alpha/beta knot"/>
    <property type="match status" value="1"/>
</dbReference>
<evidence type="ECO:0000259" key="3">
    <source>
        <dbReference type="SMART" id="SM00967"/>
    </source>
</evidence>
<dbReference type="PANTHER" id="PTHR46429">
    <property type="entry name" value="23S RRNA (GUANOSINE-2'-O-)-METHYLTRANSFERASE RLMB"/>
    <property type="match status" value="1"/>
</dbReference>
<dbReference type="NCBIfam" id="TIGR00186">
    <property type="entry name" value="rRNA_methyl_3"/>
    <property type="match status" value="1"/>
</dbReference>
<dbReference type="InterPro" id="IPR001537">
    <property type="entry name" value="SpoU_MeTrfase"/>
</dbReference>
<dbReference type="Gene3D" id="3.30.1330.30">
    <property type="match status" value="1"/>
</dbReference>
<dbReference type="GO" id="GO:0006396">
    <property type="term" value="P:RNA processing"/>
    <property type="evidence" value="ECO:0007669"/>
    <property type="project" value="InterPro"/>
</dbReference>
<evidence type="ECO:0000313" key="4">
    <source>
        <dbReference type="EMBL" id="MPL66636.1"/>
    </source>
</evidence>
<dbReference type="GO" id="GO:0005829">
    <property type="term" value="C:cytosol"/>
    <property type="evidence" value="ECO:0007669"/>
    <property type="project" value="TreeGrafter"/>
</dbReference>
<name>A0A644TI58_9ZZZZ</name>
<comment type="caution">
    <text evidence="4">The sequence shown here is derived from an EMBL/GenBank/DDBJ whole genome shotgun (WGS) entry which is preliminary data.</text>
</comment>
<proteinExistence type="predicted"/>
<dbReference type="Gene3D" id="3.40.1280.10">
    <property type="match status" value="1"/>
</dbReference>
<dbReference type="InterPro" id="IPR029026">
    <property type="entry name" value="tRNA_m1G_MTases_N"/>
</dbReference>
<gene>
    <name evidence="4" type="ORF">SDC9_12323</name>
</gene>
<dbReference type="EMBL" id="VSSQ01000033">
    <property type="protein sequence ID" value="MPL66636.1"/>
    <property type="molecule type" value="Genomic_DNA"/>
</dbReference>
<evidence type="ECO:0000256" key="1">
    <source>
        <dbReference type="ARBA" id="ARBA00022603"/>
    </source>
</evidence>
<dbReference type="Pfam" id="PF00588">
    <property type="entry name" value="SpoU_methylase"/>
    <property type="match status" value="1"/>
</dbReference>
<feature type="domain" description="RNA 2-O ribose methyltransferase substrate binding" evidence="3">
    <location>
        <begin position="6"/>
        <end position="80"/>
    </location>
</feature>
<keyword evidence="2 4" id="KW-0808">Transferase</keyword>
<dbReference type="InterPro" id="IPR029028">
    <property type="entry name" value="Alpha/beta_knot_MTases"/>
</dbReference>